<sequence>MKKTKVTLGIDLGSTSTRAVLGTKYVEETNRDMQSQRFSAGDFSSSIYPFDDMGPIYLYEEPDPTRKPVSAKYAFYSLVNASDELLEQYPLVEELTSGRDDVAFQQRLRDGLEQLFMRLKSLIDAMCKRLRYEIDTIGLSVPSQWTLDFEDLYSSIIVEVFGQRYKNKIIIVYETEALGHFLCTKHSEDLLHPEDVTHGQGSVSHDALLFLDFGGHNMNTCTFNIVYDRNDKPSFYLMSRPKGAGGGSEQWEYDIAQKAIERLERDKGRRLPPRVRQEILDDFNRSKARRGPTYDNRDYLFKSVERGTEPLVVSFDPETLSRYFDAALRRPLALARERIEELKGIRDIRPRVVHRLREMCEENGISPPLFTDTLSIKYDSMKIAQGTMYAASNRTTIEQFFARGAAIGVQRQPHAPRGDPNREGKWEYLADFLLSKVAWEGNVTGTDRQKLICHPFYEVQNKQGNKLEHYRCYDLLELGQPLQGSWRIALSLTGRGDEMQLVMKRHHKSFKARRYRQFDTRTFPLFYNRGENCIHVGVEGEDNEELREAPCRYPRVKGKKETSLPAAVEGDLEDGLGAFRGDEEEGDEDYEPPNDYEEEEEEEATSEESLDGIELVDVDYNLSGDSQERLRLDEELANFDFTGIISGSPPPPPPPPPPRHPGGGGGGGGRVVSSFAAGTATSALLAGFGPMETVDLAAAASLALGNMPREDNREEEADLLLSPPVSSSSRMAAPVHAQKRQRKRKRGPNKHDDAQPAATRQNPSRSGKGRPWSDRPTWSPS</sequence>
<feature type="compositionally biased region" description="Gly residues" evidence="1">
    <location>
        <begin position="661"/>
        <end position="670"/>
    </location>
</feature>
<evidence type="ECO:0000256" key="1">
    <source>
        <dbReference type="SAM" id="MobiDB-lite"/>
    </source>
</evidence>
<dbReference type="EMBL" id="JAQQWK010000011">
    <property type="protein sequence ID" value="KAK8023860.1"/>
    <property type="molecule type" value="Genomic_DNA"/>
</dbReference>
<feature type="region of interest" description="Disordered" evidence="1">
    <location>
        <begin position="555"/>
        <end position="611"/>
    </location>
</feature>
<evidence type="ECO:0000313" key="3">
    <source>
        <dbReference type="Proteomes" id="UP001444661"/>
    </source>
</evidence>
<protein>
    <submittedName>
        <fullName evidence="2">Uncharacterized protein</fullName>
    </submittedName>
</protein>
<feature type="compositionally biased region" description="Low complexity" evidence="1">
    <location>
        <begin position="719"/>
        <end position="729"/>
    </location>
</feature>
<name>A0ABR1S117_9PEZI</name>
<keyword evidence="3" id="KW-1185">Reference proteome</keyword>
<reference evidence="2 3" key="1">
    <citation type="submission" date="2023-01" db="EMBL/GenBank/DDBJ databases">
        <title>Analysis of 21 Apiospora genomes using comparative genomics revels a genus with tremendous synthesis potential of carbohydrate active enzymes and secondary metabolites.</title>
        <authorList>
            <person name="Sorensen T."/>
        </authorList>
    </citation>
    <scope>NUCLEOTIDE SEQUENCE [LARGE SCALE GENOMIC DNA]</scope>
    <source>
        <strain evidence="2 3">CBS 33761</strain>
    </source>
</reference>
<gene>
    <name evidence="2" type="ORF">PG993_011926</name>
</gene>
<comment type="caution">
    <text evidence="2">The sequence shown here is derived from an EMBL/GenBank/DDBJ whole genome shotgun (WGS) entry which is preliminary data.</text>
</comment>
<feature type="compositionally biased region" description="Pro residues" evidence="1">
    <location>
        <begin position="648"/>
        <end position="660"/>
    </location>
</feature>
<organism evidence="2 3">
    <name type="scientific">Apiospora rasikravindrae</name>
    <dbReference type="NCBI Taxonomy" id="990691"/>
    <lineage>
        <taxon>Eukaryota</taxon>
        <taxon>Fungi</taxon>
        <taxon>Dikarya</taxon>
        <taxon>Ascomycota</taxon>
        <taxon>Pezizomycotina</taxon>
        <taxon>Sordariomycetes</taxon>
        <taxon>Xylariomycetidae</taxon>
        <taxon>Amphisphaeriales</taxon>
        <taxon>Apiosporaceae</taxon>
        <taxon>Apiospora</taxon>
    </lineage>
</organism>
<feature type="region of interest" description="Disordered" evidence="1">
    <location>
        <begin position="641"/>
        <end position="674"/>
    </location>
</feature>
<proteinExistence type="predicted"/>
<feature type="region of interest" description="Disordered" evidence="1">
    <location>
        <begin position="707"/>
        <end position="781"/>
    </location>
</feature>
<feature type="compositionally biased region" description="Acidic residues" evidence="1">
    <location>
        <begin position="582"/>
        <end position="611"/>
    </location>
</feature>
<evidence type="ECO:0000313" key="2">
    <source>
        <dbReference type="EMBL" id="KAK8023860.1"/>
    </source>
</evidence>
<dbReference type="Proteomes" id="UP001444661">
    <property type="component" value="Unassembled WGS sequence"/>
</dbReference>
<feature type="compositionally biased region" description="Basic residues" evidence="1">
    <location>
        <begin position="737"/>
        <end position="748"/>
    </location>
</feature>
<accession>A0ABR1S117</accession>